<dbReference type="PIRSF" id="PIRSF001092">
    <property type="entry name" value="Alpha-L-fucosidase"/>
    <property type="match status" value="1"/>
</dbReference>
<dbReference type="Proteomes" id="UP001330016">
    <property type="component" value="Unassembled WGS sequence"/>
</dbReference>
<evidence type="ECO:0000313" key="8">
    <source>
        <dbReference type="EMBL" id="MEE6715345.1"/>
    </source>
</evidence>
<comment type="caution">
    <text evidence="8">The sequence shown here is derived from an EMBL/GenBank/DDBJ whole genome shotgun (WGS) entry which is preliminary data.</text>
</comment>
<protein>
    <recommendedName>
        <fullName evidence="3">alpha-L-fucosidase</fullName>
        <ecNumber evidence="3">3.2.1.51</ecNumber>
    </recommendedName>
</protein>
<dbReference type="EMBL" id="JAQSGK010000012">
    <property type="protein sequence ID" value="MEE6715345.1"/>
    <property type="molecule type" value="Genomic_DNA"/>
</dbReference>
<keyword evidence="6" id="KW-0326">Glycosidase</keyword>
<feature type="domain" description="Glycoside hydrolase family 29 N-terminal" evidence="7">
    <location>
        <begin position="8"/>
        <end position="376"/>
    </location>
</feature>
<evidence type="ECO:0000256" key="4">
    <source>
        <dbReference type="ARBA" id="ARBA00022729"/>
    </source>
</evidence>
<keyword evidence="9" id="KW-1185">Reference proteome</keyword>
<dbReference type="InterPro" id="IPR016286">
    <property type="entry name" value="FUC_metazoa-typ"/>
</dbReference>
<dbReference type="InterPro" id="IPR017853">
    <property type="entry name" value="GH"/>
</dbReference>
<dbReference type="InterPro" id="IPR057739">
    <property type="entry name" value="Glyco_hydro_29_N"/>
</dbReference>
<keyword evidence="4" id="KW-0732">Signal</keyword>
<dbReference type="PANTHER" id="PTHR10030:SF37">
    <property type="entry name" value="ALPHA-L-FUCOSIDASE-RELATED"/>
    <property type="match status" value="1"/>
</dbReference>
<dbReference type="InterPro" id="IPR000933">
    <property type="entry name" value="Glyco_hydro_29"/>
</dbReference>
<evidence type="ECO:0000256" key="2">
    <source>
        <dbReference type="ARBA" id="ARBA00007951"/>
    </source>
</evidence>
<dbReference type="EC" id="3.2.1.51" evidence="3"/>
<comment type="similarity">
    <text evidence="2">Belongs to the glycosyl hydrolase 29 family.</text>
</comment>
<dbReference type="PANTHER" id="PTHR10030">
    <property type="entry name" value="ALPHA-L-FUCOSIDASE"/>
    <property type="match status" value="1"/>
</dbReference>
<evidence type="ECO:0000256" key="6">
    <source>
        <dbReference type="ARBA" id="ARBA00023295"/>
    </source>
</evidence>
<dbReference type="RefSeq" id="WP_150391407.1">
    <property type="nucleotide sequence ID" value="NZ_CP041364.1"/>
</dbReference>
<dbReference type="SMART" id="SM00812">
    <property type="entry name" value="Alpha_L_fucos"/>
    <property type="match status" value="1"/>
</dbReference>
<reference evidence="8 9" key="1">
    <citation type="submission" date="2023-02" db="EMBL/GenBank/DDBJ databases">
        <title>The predominant lactic acid bacteria and yeasts involved in the spontaneous fermentation of millet during the production of the traditional porridge Hausa koko in Ghana.</title>
        <authorList>
            <person name="Atter A."/>
            <person name="Diaz M."/>
        </authorList>
    </citation>
    <scope>NUCLEOTIDE SEQUENCE [LARGE SCALE GENOMIC DNA]</scope>
    <source>
        <strain evidence="8 9">FI11640</strain>
    </source>
</reference>
<evidence type="ECO:0000256" key="1">
    <source>
        <dbReference type="ARBA" id="ARBA00004071"/>
    </source>
</evidence>
<organism evidence="8 9">
    <name type="scientific">Schleiferilactobacillus harbinensis</name>
    <dbReference type="NCBI Taxonomy" id="304207"/>
    <lineage>
        <taxon>Bacteria</taxon>
        <taxon>Bacillati</taxon>
        <taxon>Bacillota</taxon>
        <taxon>Bacilli</taxon>
        <taxon>Lactobacillales</taxon>
        <taxon>Lactobacillaceae</taxon>
        <taxon>Schleiferilactobacillus</taxon>
    </lineage>
</organism>
<proteinExistence type="inferred from homology"/>
<evidence type="ECO:0000256" key="3">
    <source>
        <dbReference type="ARBA" id="ARBA00012662"/>
    </source>
</evidence>
<dbReference type="PRINTS" id="PR00741">
    <property type="entry name" value="GLHYDRLASE29"/>
</dbReference>
<evidence type="ECO:0000259" key="7">
    <source>
        <dbReference type="Pfam" id="PF01120"/>
    </source>
</evidence>
<keyword evidence="5" id="KW-0378">Hydrolase</keyword>
<dbReference type="GeneID" id="78508348"/>
<dbReference type="SUPFAM" id="SSF51445">
    <property type="entry name" value="(Trans)glycosidases"/>
    <property type="match status" value="1"/>
</dbReference>
<name>A0ABU7SYA9_9LACO</name>
<dbReference type="Pfam" id="PF01120">
    <property type="entry name" value="Alpha_L_fucos"/>
    <property type="match status" value="1"/>
</dbReference>
<gene>
    <name evidence="8" type="ORF">PS435_05690</name>
</gene>
<sequence>MTEEQPIVNIHRQNPPAWFKAADFGIFIHWGVYSVPAFAPVESEDFDTIKKHHSIKYMYKHTPYAEWYANSLKIPGSPVAQYHHAHYGDHTPYTSFAKSFQHTAQQVDVEKWADMFAQAGAKYVVVVTKHHDGFVMYDTQIANPNVTDYHLNFDFVGQLAAAVRKRGMRFGVYYSSLLDWTFTKKPIQTAADMMVGNDKSQTYLDYAWDQWHELIDRYHPDVLWSDIGYPVDPRLPQLFKDYYRAVPEGMVNDRWGNYPNWLDNPVLRPLFNVAAQIVTNREDKKGADTPPKYYDYRTLEYTDDWHGTDYFETTRGMDKSFGYNQYSRPQDYITADEVRDIVAKVRPQKGRLLLNVGPEKDGTIPPYQEQILKDLAEKQP</sequence>
<dbReference type="Gene3D" id="3.20.20.80">
    <property type="entry name" value="Glycosidases"/>
    <property type="match status" value="1"/>
</dbReference>
<comment type="function">
    <text evidence="1">Alpha-L-fucosidase is responsible for hydrolyzing the alpha-1,6-linked fucose joined to the reducing-end N-acetylglucosamine of the carbohydrate moieties of glycoproteins.</text>
</comment>
<evidence type="ECO:0000256" key="5">
    <source>
        <dbReference type="ARBA" id="ARBA00022801"/>
    </source>
</evidence>
<evidence type="ECO:0000313" key="9">
    <source>
        <dbReference type="Proteomes" id="UP001330016"/>
    </source>
</evidence>
<accession>A0ABU7SYA9</accession>